<dbReference type="PANTHER" id="PTHR43399:SF4">
    <property type="entry name" value="CELL WALL-ASSOCIATED PROTEASE"/>
    <property type="match status" value="1"/>
</dbReference>
<protein>
    <submittedName>
        <fullName evidence="9">S8 family serine peptidase</fullName>
    </submittedName>
</protein>
<dbReference type="InterPro" id="IPR036852">
    <property type="entry name" value="Peptidase_S8/S53_dom_sf"/>
</dbReference>
<dbReference type="Pfam" id="PF00082">
    <property type="entry name" value="Peptidase_S8"/>
    <property type="match status" value="1"/>
</dbReference>
<dbReference type="InterPro" id="IPR000209">
    <property type="entry name" value="Peptidase_S8/S53_dom"/>
</dbReference>
<dbReference type="PRINTS" id="PR00723">
    <property type="entry name" value="SUBTILISIN"/>
</dbReference>
<keyword evidence="10" id="KW-1185">Reference proteome</keyword>
<dbReference type="SUPFAM" id="SSF52743">
    <property type="entry name" value="Subtilisin-like"/>
    <property type="match status" value="1"/>
</dbReference>
<dbReference type="Proteomes" id="UP001597097">
    <property type="component" value="Unassembled WGS sequence"/>
</dbReference>
<evidence type="ECO:0000256" key="6">
    <source>
        <dbReference type="RuleBase" id="RU003355"/>
    </source>
</evidence>
<dbReference type="InterPro" id="IPR023827">
    <property type="entry name" value="Peptidase_S8_Asp-AS"/>
</dbReference>
<keyword evidence="7" id="KW-0732">Signal</keyword>
<evidence type="ECO:0000256" key="4">
    <source>
        <dbReference type="ARBA" id="ARBA00022825"/>
    </source>
</evidence>
<evidence type="ECO:0000256" key="1">
    <source>
        <dbReference type="ARBA" id="ARBA00011073"/>
    </source>
</evidence>
<dbReference type="RefSeq" id="WP_308126753.1">
    <property type="nucleotide sequence ID" value="NZ_JAHKRM010000001.1"/>
</dbReference>
<evidence type="ECO:0000256" key="2">
    <source>
        <dbReference type="ARBA" id="ARBA00022670"/>
    </source>
</evidence>
<dbReference type="InterPro" id="IPR051048">
    <property type="entry name" value="Peptidase_S8/S53_subtilisin"/>
</dbReference>
<feature type="chain" id="PRO_5045458196" evidence="7">
    <location>
        <begin position="27"/>
        <end position="1257"/>
    </location>
</feature>
<comment type="caution">
    <text evidence="9">The sequence shown here is derived from an EMBL/GenBank/DDBJ whole genome shotgun (WGS) entry which is preliminary data.</text>
</comment>
<evidence type="ECO:0000259" key="8">
    <source>
        <dbReference type="Pfam" id="PF00082"/>
    </source>
</evidence>
<feature type="active site" description="Charge relay system" evidence="5">
    <location>
        <position position="229"/>
    </location>
</feature>
<evidence type="ECO:0000256" key="3">
    <source>
        <dbReference type="ARBA" id="ARBA00022801"/>
    </source>
</evidence>
<dbReference type="InterPro" id="IPR015500">
    <property type="entry name" value="Peptidase_S8_subtilisin-rel"/>
</dbReference>
<dbReference type="PROSITE" id="PS51892">
    <property type="entry name" value="SUBTILASE"/>
    <property type="match status" value="1"/>
</dbReference>
<organism evidence="9 10">
    <name type="scientific">Nonomuraea guangzhouensis</name>
    <dbReference type="NCBI Taxonomy" id="1291555"/>
    <lineage>
        <taxon>Bacteria</taxon>
        <taxon>Bacillati</taxon>
        <taxon>Actinomycetota</taxon>
        <taxon>Actinomycetes</taxon>
        <taxon>Streptosporangiales</taxon>
        <taxon>Streptosporangiaceae</taxon>
        <taxon>Nonomuraea</taxon>
    </lineage>
</organism>
<keyword evidence="4 5" id="KW-0720">Serine protease</keyword>
<feature type="active site" description="Charge relay system" evidence="5">
    <location>
        <position position="435"/>
    </location>
</feature>
<comment type="similarity">
    <text evidence="1 5 6">Belongs to the peptidase S8 family.</text>
</comment>
<dbReference type="PROSITE" id="PS00136">
    <property type="entry name" value="SUBTILASE_ASP"/>
    <property type="match status" value="1"/>
</dbReference>
<dbReference type="Gene3D" id="2.60.40.10">
    <property type="entry name" value="Immunoglobulins"/>
    <property type="match status" value="1"/>
</dbReference>
<gene>
    <name evidence="9" type="ORF">ACFSJ0_24685</name>
</gene>
<dbReference type="PANTHER" id="PTHR43399">
    <property type="entry name" value="SUBTILISIN-RELATED"/>
    <property type="match status" value="1"/>
</dbReference>
<dbReference type="Gene3D" id="3.40.50.200">
    <property type="entry name" value="Peptidase S8/S53 domain"/>
    <property type="match status" value="1"/>
</dbReference>
<proteinExistence type="inferred from homology"/>
<feature type="active site" description="Charge relay system" evidence="5">
    <location>
        <position position="261"/>
    </location>
</feature>
<dbReference type="PROSITE" id="PS00138">
    <property type="entry name" value="SUBTILASE_SER"/>
    <property type="match status" value="1"/>
</dbReference>
<feature type="signal peptide" evidence="7">
    <location>
        <begin position="1"/>
        <end position="26"/>
    </location>
</feature>
<reference evidence="10" key="1">
    <citation type="journal article" date="2019" name="Int. J. Syst. Evol. Microbiol.">
        <title>The Global Catalogue of Microorganisms (GCM) 10K type strain sequencing project: providing services to taxonomists for standard genome sequencing and annotation.</title>
        <authorList>
            <consortium name="The Broad Institute Genomics Platform"/>
            <consortium name="The Broad Institute Genome Sequencing Center for Infectious Disease"/>
            <person name="Wu L."/>
            <person name="Ma J."/>
        </authorList>
    </citation>
    <scope>NUCLEOTIDE SEQUENCE [LARGE SCALE GENOMIC DNA]</scope>
    <source>
        <strain evidence="10">CGMCC 1.15399</strain>
    </source>
</reference>
<dbReference type="InterPro" id="IPR013783">
    <property type="entry name" value="Ig-like_fold"/>
</dbReference>
<sequence>MRPRRWTAVAASLAVATATMVTGAGARADGAPAPTADPAKQGYDITLITGDQVHVSLTADGRQKASVTAAPRGDGPPAGFRITEDAGQLTVLPSDVEALVPGRLDPDLFNVTALAAQGYTDAQSDAISLIVTYGKQGALPVIPALKAVRTLESIGGSGVRLAKSAARGFGGDLSALAAGRAKSPLDGVAKIWLDRKVEPALDHSVPQIGAPAAWSAGYDGTGTTVAVLDTGIDTGHPDLAGKVADERDFTDSGSATDEFGHGTHVADIIAGSGAASGGSRKGVAPGVKLLNGRVLDAGGEGLSSWIIDGMEWAAGEKHADIVNMSLGDTSPGGPLTDALGELYGTYGTLFVVAAGNRGCEACVGSPGDAPAALTVGAVDGQDRLAEFSSYGPIGLERAVKPDITAPGVGIVAARAKGTSLGEPVDDNYTRLSGTSMATPHVAGAAALLRQSRPGISAGELKSLLMGTAKPMPDTPVDKRGTGRVDVAAALGEPVLAAEGPIDFGLSEAPAGKPVTREITYRNPGKTPVTLGLATGGPFSVSPAELSLPAGAKATARITLDAAKAQPGRQRAELVATPRGGRPIRTSLTGSVEVKRVRLRVSAIARDGRPALAAVTALNVDDGTRDGRELPFDPVRRCEEDQAGTCVLVPPGTYSVLGVIKTLRPTVDSMSYPDRGTVLNVSLAGDPELKVTGDAKVVLDARKAVEVKVDTPDHPTKRNRGTATKLIWARTPAKGTPLTETILQDESADETYYLQPTKLVSKGAFAVATRWHLEAPAITMRTAGLELNPDYVDPVWFSDLSADFPRLDGSALLLAVDAGTGTPADLKGRDLRGRLALIRRTADLTVAAQSNAAAAAGARMVAVYGDLPVSESGVKLKVPTVALTGREGTRLAERLRRLPVPILAKGIVASPYVYDLYLSEEGRIRDKLDHTVRARSLARVDSDFYSQLADDVTLSENRFGWQPWETTSWDTGRPVPRTPRDRVDYLSAGPGVRWSSSMETPERPYNYTWEHDRAHIGVAGPDDAPFQAGERIERTWFKQPLLPGPGPVRPLRRVGDQLQIDLWGLIDAGRNTGVAQTDDFETGMKTGWRLYRGDTLLAQTDRRPQGVLLVPAGAATYRMEYDIENRATWARLSTRTKTAWTFPSEHDAGSGTTVPLLLADYAAPTDLRNQAASPRLGLTLRHQDGAVASPIKDVSLEVSYDDGASWRAVRRLTSKGNGAYEATLDRPPASGYVSLRLKAADTRGAALAQEVIRAYALR</sequence>
<evidence type="ECO:0000313" key="9">
    <source>
        <dbReference type="EMBL" id="MFD1540273.1"/>
    </source>
</evidence>
<keyword evidence="3 5" id="KW-0378">Hydrolase</keyword>
<evidence type="ECO:0000313" key="10">
    <source>
        <dbReference type="Proteomes" id="UP001597097"/>
    </source>
</evidence>
<evidence type="ECO:0000256" key="7">
    <source>
        <dbReference type="SAM" id="SignalP"/>
    </source>
</evidence>
<accession>A0ABW4GCW2</accession>
<dbReference type="Gene3D" id="3.50.30.30">
    <property type="match status" value="1"/>
</dbReference>
<keyword evidence="2 5" id="KW-0645">Protease</keyword>
<feature type="domain" description="Peptidase S8/S53" evidence="8">
    <location>
        <begin position="220"/>
        <end position="471"/>
    </location>
</feature>
<name>A0ABW4GCW2_9ACTN</name>
<dbReference type="EMBL" id="JBHUCM010000019">
    <property type="protein sequence ID" value="MFD1540273.1"/>
    <property type="molecule type" value="Genomic_DNA"/>
</dbReference>
<evidence type="ECO:0000256" key="5">
    <source>
        <dbReference type="PROSITE-ProRule" id="PRU01240"/>
    </source>
</evidence>
<dbReference type="InterPro" id="IPR023828">
    <property type="entry name" value="Peptidase_S8_Ser-AS"/>
</dbReference>